<evidence type="ECO:0000313" key="2">
    <source>
        <dbReference type="Proteomes" id="UP000257457"/>
    </source>
</evidence>
<name>A0A345BP19_9CAUD</name>
<reference evidence="1 2" key="1">
    <citation type="submission" date="2018-06" db="EMBL/GenBank/DDBJ databases">
        <title>Uncovering a Universe of Circular DNA Viruses in Animal Metagenomes.</title>
        <authorList>
            <person name="Tisza M."/>
            <person name="Buck C."/>
            <person name="Pastrana D."/>
            <person name="Welch N."/>
            <person name="Peretti A."/>
        </authorList>
    </citation>
    <scope>NUCLEOTIDE SEQUENCE [LARGE SCALE GENOMIC DNA]</scope>
    <source>
        <strain evidence="1">Ctcc615</strain>
    </source>
</reference>
<protein>
    <submittedName>
        <fullName evidence="1">Uncharacterized protein</fullName>
    </submittedName>
</protein>
<accession>A0A345BP19</accession>
<dbReference type="GeneID" id="65114722"/>
<keyword evidence="2" id="KW-1185">Reference proteome</keyword>
<dbReference type="EMBL" id="MH552500">
    <property type="protein sequence ID" value="AXF52190.1"/>
    <property type="molecule type" value="Genomic_DNA"/>
</dbReference>
<dbReference type="RefSeq" id="YP_010097060.1">
    <property type="nucleotide sequence ID" value="NC_055756.1"/>
</dbReference>
<dbReference type="InterPro" id="IPR054052">
    <property type="entry name" value="Y16Q-like"/>
</dbReference>
<proteinExistence type="predicted"/>
<sequence length="110" mass="12391">MTSYQKGLINEHSYIYNKIKELHANVYNAITLEKDDKVEYANKCIQLSAMKKYEEALSARMKNAGVVFDGNEYYTKVTDCDIAPSIGVICTFGSDYDADASKINNSKINE</sequence>
<dbReference type="Pfam" id="PF21825">
    <property type="entry name" value="crAss001_48"/>
    <property type="match status" value="1"/>
</dbReference>
<dbReference type="Proteomes" id="UP000257457">
    <property type="component" value="Segment"/>
</dbReference>
<evidence type="ECO:0000313" key="1">
    <source>
        <dbReference type="EMBL" id="AXF52190.1"/>
    </source>
</evidence>
<organism evidence="1 2">
    <name type="scientific">crAssphage sp. isolate ctcc615</name>
    <dbReference type="NCBI Taxonomy" id="2989853"/>
    <lineage>
        <taxon>Viruses</taxon>
        <taxon>Duplodnaviria</taxon>
        <taxon>Heunggongvirae</taxon>
        <taxon>Uroviricota</taxon>
        <taxon>Caudoviricetes</taxon>
        <taxon>Crassvirales</taxon>
        <taxon>Intestiviridae</taxon>
        <taxon>Obtuvirinae</taxon>
        <taxon>Wotdevirus</taxon>
        <taxon>Wotdevirus murinus</taxon>
    </lineage>
</organism>